<dbReference type="InterPro" id="IPR011029">
    <property type="entry name" value="DEATH-like_dom_sf"/>
</dbReference>
<keyword evidence="3" id="KW-1185">Reference proteome</keyword>
<evidence type="ECO:0000259" key="1">
    <source>
        <dbReference type="PROSITE" id="PS50017"/>
    </source>
</evidence>
<dbReference type="AlphaFoldDB" id="A0AA35WPN7"/>
<comment type="caution">
    <text evidence="2">The sequence shown here is derived from an EMBL/GenBank/DDBJ whole genome shotgun (WGS) entry which is preliminary data.</text>
</comment>
<accession>A0AA35WPN7</accession>
<reference evidence="2" key="1">
    <citation type="submission" date="2023-03" db="EMBL/GenBank/DDBJ databases">
        <authorList>
            <person name="Steffen K."/>
            <person name="Cardenas P."/>
        </authorList>
    </citation>
    <scope>NUCLEOTIDE SEQUENCE</scope>
</reference>
<dbReference type="CDD" id="cd01670">
    <property type="entry name" value="Death"/>
    <property type="match status" value="1"/>
</dbReference>
<dbReference type="SUPFAM" id="SSF47986">
    <property type="entry name" value="DEATH domain"/>
    <property type="match status" value="1"/>
</dbReference>
<dbReference type="PROSITE" id="PS50017">
    <property type="entry name" value="DEATH_DOMAIN"/>
    <property type="match status" value="2"/>
</dbReference>
<protein>
    <recommendedName>
        <fullName evidence="1">Death domain-containing protein</fullName>
    </recommendedName>
</protein>
<name>A0AA35WPN7_GEOBA</name>
<sequence>MATRLELHEVTKALGELSLSIAQTRDLTFNLGVDLRDLDNVDEERRGADRTKYYMQTWLSNNPYASWKSIVEALKDMRLNRQATQLAEMLSAGPTAEHAVSCPSSLSVLSASHGSPELVWTLECEGQPTLPQLLRLKVPQRVGVHASNFGIFLLDDTLGSAVRNIEAKCRGDYEAAVKEILQQWLQGKGIPVTWENLISTLSDIDLNVLASEINDYVKSV</sequence>
<dbReference type="InterPro" id="IPR000488">
    <property type="entry name" value="Death_dom"/>
</dbReference>
<dbReference type="EMBL" id="CASHTH010002087">
    <property type="protein sequence ID" value="CAI8024596.1"/>
    <property type="molecule type" value="Genomic_DNA"/>
</dbReference>
<dbReference type="Proteomes" id="UP001174909">
    <property type="component" value="Unassembled WGS sequence"/>
</dbReference>
<feature type="domain" description="Death" evidence="1">
    <location>
        <begin position="25"/>
        <end position="90"/>
    </location>
</feature>
<organism evidence="2 3">
    <name type="scientific">Geodia barretti</name>
    <name type="common">Barrett's horny sponge</name>
    <dbReference type="NCBI Taxonomy" id="519541"/>
    <lineage>
        <taxon>Eukaryota</taxon>
        <taxon>Metazoa</taxon>
        <taxon>Porifera</taxon>
        <taxon>Demospongiae</taxon>
        <taxon>Heteroscleromorpha</taxon>
        <taxon>Tetractinellida</taxon>
        <taxon>Astrophorina</taxon>
        <taxon>Geodiidae</taxon>
        <taxon>Geodia</taxon>
    </lineage>
</organism>
<gene>
    <name evidence="2" type="ORF">GBAR_LOCUS14287</name>
</gene>
<proteinExistence type="predicted"/>
<dbReference type="Gene3D" id="1.10.533.10">
    <property type="entry name" value="Death Domain, Fas"/>
    <property type="match status" value="1"/>
</dbReference>
<feature type="domain" description="Death" evidence="1">
    <location>
        <begin position="162"/>
        <end position="217"/>
    </location>
</feature>
<evidence type="ECO:0000313" key="2">
    <source>
        <dbReference type="EMBL" id="CAI8024596.1"/>
    </source>
</evidence>
<evidence type="ECO:0000313" key="3">
    <source>
        <dbReference type="Proteomes" id="UP001174909"/>
    </source>
</evidence>
<dbReference type="GO" id="GO:0007165">
    <property type="term" value="P:signal transduction"/>
    <property type="evidence" value="ECO:0007669"/>
    <property type="project" value="InterPro"/>
</dbReference>